<evidence type="ECO:0000313" key="1">
    <source>
        <dbReference type="EMBL" id="SMP18134.1"/>
    </source>
</evidence>
<keyword evidence="2" id="KW-1185">Reference proteome</keyword>
<accession>A0ABY1NU88</accession>
<reference evidence="1 2" key="1">
    <citation type="submission" date="2017-05" db="EMBL/GenBank/DDBJ databases">
        <authorList>
            <person name="Varghese N."/>
            <person name="Submissions S."/>
        </authorList>
    </citation>
    <scope>NUCLEOTIDE SEQUENCE [LARGE SCALE GENOMIC DNA]</scope>
    <source>
        <strain evidence="1 2">DSM 28214</strain>
    </source>
</reference>
<dbReference type="EMBL" id="FXTZ01000004">
    <property type="protein sequence ID" value="SMP18134.1"/>
    <property type="molecule type" value="Genomic_DNA"/>
</dbReference>
<evidence type="ECO:0008006" key="3">
    <source>
        <dbReference type="Google" id="ProtNLM"/>
    </source>
</evidence>
<evidence type="ECO:0000313" key="2">
    <source>
        <dbReference type="Proteomes" id="UP001157960"/>
    </source>
</evidence>
<comment type="caution">
    <text evidence="1">The sequence shown here is derived from an EMBL/GenBank/DDBJ whole genome shotgun (WGS) entry which is preliminary data.</text>
</comment>
<name>A0ABY1NU88_9FLAO</name>
<dbReference type="Proteomes" id="UP001157960">
    <property type="component" value="Unassembled WGS sequence"/>
</dbReference>
<proteinExistence type="predicted"/>
<gene>
    <name evidence="1" type="ORF">SAMN06264346_104213</name>
</gene>
<dbReference type="RefSeq" id="WP_283421907.1">
    <property type="nucleotide sequence ID" value="NZ_FXTZ01000004.1"/>
</dbReference>
<organism evidence="1 2">
    <name type="scientific">Chryseobacterium profundimaris</name>
    <dbReference type="NCBI Taxonomy" id="1387275"/>
    <lineage>
        <taxon>Bacteria</taxon>
        <taxon>Pseudomonadati</taxon>
        <taxon>Bacteroidota</taxon>
        <taxon>Flavobacteriia</taxon>
        <taxon>Flavobacteriales</taxon>
        <taxon>Weeksellaceae</taxon>
        <taxon>Chryseobacterium group</taxon>
        <taxon>Chryseobacterium</taxon>
    </lineage>
</organism>
<protein>
    <recommendedName>
        <fullName evidence="3">HNH endonuclease 5 domain-containing protein</fullName>
    </recommendedName>
</protein>
<sequence>MKIQSTYPINDEVVNDLKKILEEYTIIESVEIHENDPSKKIYLGEKDNRTCRFCQKKHPQTSFKNVSHTVPEFLSNKSLLSYYECDVCNNYFSMFDSEFARILLPFNTFSSTKNKKNKTPKFNNGLEIFEDVNSIINIKNLPDNIIGDPNNIEFELETPTYIPNYVYRSLIKMGISVIGNDKINNYRSEIAWLMSLTSDTITESSMIFSLFPFARPTNKIRCIVLERKVNVSRNIPKTLMSLSYKNFSFQTFFPLHISENFETFFPHPHILPTPLDLYEELKDEKKMSLINLDGKIKEKGEEFKFSIKSI</sequence>